<comment type="function">
    <text evidence="8">RNA helicase.</text>
</comment>
<evidence type="ECO:0000256" key="5">
    <source>
        <dbReference type="ARBA" id="ARBA00022884"/>
    </source>
</evidence>
<sequence>MMLGTVRRFGVSHALRATAPRSISARLATQLPKWQAPSTISSLSATRSLHSSFPRLSAATAQAIVEETEPSKPAIITEFSDLAGENLIHNKIIKNIIQPDRMNLKTMTEVQSLTLNEIVKGDDILAQAKTGTGKTLAFLVPTLQNILNDPSVDVSKVGRRSARTAPSEIRALIISPTRELAEQIAVEARKVAFGTGLIVQTAVGGTQKRAGLAKIQQEGCHLLIGTPGRLKDILSDPWTGVSAPKLNTLILDEADRLLDQGFAPEVEEIQSLLPDPTKVDRQTLMFSATVPREVLQMVRQTLKPNFKHVNTVREDELPTHQRVPQKVVYTRGLENSLPALLELAQNWQARRDNGEELRPFKAIAYFNSTAETKVSADAFNAVARSSEFRQSSMRNMKMLEINSRLSQAVRTRSADNFRKAREGILFSSDVTARGMDFPDVTHVVQIGVPRDRETYIHRLGRTARAGKEGEGWLFMHPGESDVYRKRLGRLPLKVDTALESANADLTRSLSNDTPVGKIVSQITEGLAQCDNATKVKSYMGQLGTATGNFNSKREAIQALNQMFISSYNMQTLPELSPRLMQQMGLNRIDGVSVGDGTRQRREGGFSRGGDRSRFSRDGDRGERGGFSRGGDRGGFSRGGERGERSGFSRGERGGFSRGGDRGGFSRGGDRGDRSSRPRRSFEDSFNDDFRF</sequence>
<comment type="domain">
    <text evidence="8">The Q motif is unique to and characteristic of the DEAD box family of RNA helicases and controls ATP binding and hydrolysis.</text>
</comment>
<dbReference type="InterPro" id="IPR014001">
    <property type="entry name" value="Helicase_ATP-bd"/>
</dbReference>
<keyword evidence="4 7" id="KW-0067">ATP-binding</keyword>
<dbReference type="GO" id="GO:0003723">
    <property type="term" value="F:RNA binding"/>
    <property type="evidence" value="ECO:0007669"/>
    <property type="project" value="UniProtKB-UniRule"/>
</dbReference>
<comment type="caution">
    <text evidence="12">The sequence shown here is derived from an EMBL/GenBank/DDBJ whole genome shotgun (WGS) entry which is preliminary data.</text>
</comment>
<dbReference type="InterPro" id="IPR001650">
    <property type="entry name" value="Helicase_C-like"/>
</dbReference>
<dbReference type="GO" id="GO:0016787">
    <property type="term" value="F:hydrolase activity"/>
    <property type="evidence" value="ECO:0007669"/>
    <property type="project" value="UniProtKB-KW"/>
</dbReference>
<evidence type="ECO:0000256" key="8">
    <source>
        <dbReference type="RuleBase" id="RU365068"/>
    </source>
</evidence>
<dbReference type="AlphaFoldDB" id="A0A9W4PA68"/>
<dbReference type="EMBL" id="CAJVRC010000903">
    <property type="protein sequence ID" value="CAG8909768.1"/>
    <property type="molecule type" value="Genomic_DNA"/>
</dbReference>
<dbReference type="OrthoDB" id="193716at2759"/>
<evidence type="ECO:0000256" key="3">
    <source>
        <dbReference type="ARBA" id="ARBA00022806"/>
    </source>
</evidence>
<feature type="domain" description="Helicase ATP-binding" evidence="10">
    <location>
        <begin position="115"/>
        <end position="308"/>
    </location>
</feature>
<dbReference type="InterPro" id="IPR027417">
    <property type="entry name" value="P-loop_NTPase"/>
</dbReference>
<dbReference type="SMART" id="SM00490">
    <property type="entry name" value="HELICc"/>
    <property type="match status" value="1"/>
</dbReference>
<protein>
    <recommendedName>
        <fullName evidence="8">ATP-dependent RNA helicase</fullName>
        <ecNumber evidence="8">3.6.4.13</ecNumber>
    </recommendedName>
</protein>
<evidence type="ECO:0000256" key="4">
    <source>
        <dbReference type="ARBA" id="ARBA00022840"/>
    </source>
</evidence>
<dbReference type="GO" id="GO:0005524">
    <property type="term" value="F:ATP binding"/>
    <property type="evidence" value="ECO:0007669"/>
    <property type="project" value="UniProtKB-UniRule"/>
</dbReference>
<feature type="compositionally biased region" description="Basic and acidic residues" evidence="9">
    <location>
        <begin position="667"/>
        <end position="691"/>
    </location>
</feature>
<feature type="domain" description="Helicase C-terminal" evidence="11">
    <location>
        <begin position="339"/>
        <end position="506"/>
    </location>
</feature>
<dbReference type="PROSITE" id="PS00039">
    <property type="entry name" value="DEAD_ATP_HELICASE"/>
    <property type="match status" value="1"/>
</dbReference>
<dbReference type="GO" id="GO:0003724">
    <property type="term" value="F:RNA helicase activity"/>
    <property type="evidence" value="ECO:0007669"/>
    <property type="project" value="UniProtKB-EC"/>
</dbReference>
<keyword evidence="5 8" id="KW-0694">RNA-binding</keyword>
<evidence type="ECO:0000313" key="12">
    <source>
        <dbReference type="EMBL" id="CAG8909768.1"/>
    </source>
</evidence>
<reference evidence="12" key="1">
    <citation type="submission" date="2021-07" db="EMBL/GenBank/DDBJ databases">
        <authorList>
            <person name="Branca A.L. A."/>
        </authorList>
    </citation>
    <scope>NUCLEOTIDE SEQUENCE</scope>
</reference>
<proteinExistence type="inferred from homology"/>
<evidence type="ECO:0000256" key="1">
    <source>
        <dbReference type="ARBA" id="ARBA00022741"/>
    </source>
</evidence>
<dbReference type="CDD" id="cd18787">
    <property type="entry name" value="SF2_C_DEAD"/>
    <property type="match status" value="1"/>
</dbReference>
<gene>
    <name evidence="12" type="ORF">PEGY_LOCUS10565</name>
</gene>
<evidence type="ECO:0000259" key="11">
    <source>
        <dbReference type="PROSITE" id="PS51194"/>
    </source>
</evidence>
<keyword evidence="2 7" id="KW-0378">Hydrolase</keyword>
<accession>A0A9W4PA68</accession>
<evidence type="ECO:0000313" key="13">
    <source>
        <dbReference type="Proteomes" id="UP001154252"/>
    </source>
</evidence>
<dbReference type="InterPro" id="IPR011545">
    <property type="entry name" value="DEAD/DEAH_box_helicase_dom"/>
</dbReference>
<dbReference type="CDD" id="cd17964">
    <property type="entry name" value="DEADc_MSS116"/>
    <property type="match status" value="1"/>
</dbReference>
<dbReference type="Proteomes" id="UP001154252">
    <property type="component" value="Unassembled WGS sequence"/>
</dbReference>
<dbReference type="Pfam" id="PF00270">
    <property type="entry name" value="DEAD"/>
    <property type="match status" value="1"/>
</dbReference>
<name>A0A9W4PA68_9EURO</name>
<dbReference type="EC" id="3.6.4.13" evidence="8"/>
<comment type="catalytic activity">
    <reaction evidence="6 8">
        <text>ATP + H2O = ADP + phosphate + H(+)</text>
        <dbReference type="Rhea" id="RHEA:13065"/>
        <dbReference type="ChEBI" id="CHEBI:15377"/>
        <dbReference type="ChEBI" id="CHEBI:15378"/>
        <dbReference type="ChEBI" id="CHEBI:30616"/>
        <dbReference type="ChEBI" id="CHEBI:43474"/>
        <dbReference type="ChEBI" id="CHEBI:456216"/>
        <dbReference type="EC" id="3.6.4.13"/>
    </reaction>
</comment>
<dbReference type="InterPro" id="IPR000629">
    <property type="entry name" value="RNA-helicase_DEAD-box_CS"/>
</dbReference>
<dbReference type="PANTHER" id="PTHR24031">
    <property type="entry name" value="RNA HELICASE"/>
    <property type="match status" value="1"/>
</dbReference>
<dbReference type="PROSITE" id="PS51192">
    <property type="entry name" value="HELICASE_ATP_BIND_1"/>
    <property type="match status" value="1"/>
</dbReference>
<evidence type="ECO:0000256" key="7">
    <source>
        <dbReference type="RuleBase" id="RU000492"/>
    </source>
</evidence>
<feature type="region of interest" description="Disordered" evidence="9">
    <location>
        <begin position="589"/>
        <end position="691"/>
    </location>
</feature>
<dbReference type="SUPFAM" id="SSF52540">
    <property type="entry name" value="P-loop containing nucleoside triphosphate hydrolases"/>
    <property type="match status" value="1"/>
</dbReference>
<feature type="compositionally biased region" description="Basic and acidic residues" evidence="9">
    <location>
        <begin position="597"/>
        <end position="631"/>
    </location>
</feature>
<comment type="similarity">
    <text evidence="7">Belongs to the DEAD box helicase family.</text>
</comment>
<evidence type="ECO:0000256" key="9">
    <source>
        <dbReference type="SAM" id="MobiDB-lite"/>
    </source>
</evidence>
<organism evidence="12 13">
    <name type="scientific">Penicillium egyptiacum</name>
    <dbReference type="NCBI Taxonomy" id="1303716"/>
    <lineage>
        <taxon>Eukaryota</taxon>
        <taxon>Fungi</taxon>
        <taxon>Dikarya</taxon>
        <taxon>Ascomycota</taxon>
        <taxon>Pezizomycotina</taxon>
        <taxon>Eurotiomycetes</taxon>
        <taxon>Eurotiomycetidae</taxon>
        <taxon>Eurotiales</taxon>
        <taxon>Aspergillaceae</taxon>
        <taxon>Penicillium</taxon>
    </lineage>
</organism>
<dbReference type="Pfam" id="PF00271">
    <property type="entry name" value="Helicase_C"/>
    <property type="match status" value="1"/>
</dbReference>
<feature type="compositionally biased region" description="Basic and acidic residues" evidence="9">
    <location>
        <begin position="638"/>
        <end position="660"/>
    </location>
</feature>
<evidence type="ECO:0000259" key="10">
    <source>
        <dbReference type="PROSITE" id="PS51192"/>
    </source>
</evidence>
<evidence type="ECO:0000256" key="2">
    <source>
        <dbReference type="ARBA" id="ARBA00022801"/>
    </source>
</evidence>
<dbReference type="PROSITE" id="PS51194">
    <property type="entry name" value="HELICASE_CTER"/>
    <property type="match status" value="1"/>
</dbReference>
<keyword evidence="13" id="KW-1185">Reference proteome</keyword>
<keyword evidence="3 7" id="KW-0347">Helicase</keyword>
<dbReference type="SMART" id="SM00487">
    <property type="entry name" value="DEXDc"/>
    <property type="match status" value="1"/>
</dbReference>
<evidence type="ECO:0000256" key="6">
    <source>
        <dbReference type="ARBA" id="ARBA00047984"/>
    </source>
</evidence>
<dbReference type="Gene3D" id="3.40.50.300">
    <property type="entry name" value="P-loop containing nucleotide triphosphate hydrolases"/>
    <property type="match status" value="2"/>
</dbReference>
<keyword evidence="1 7" id="KW-0547">Nucleotide-binding</keyword>